<dbReference type="CDD" id="cd00840">
    <property type="entry name" value="MPP_Mre11_N"/>
    <property type="match status" value="1"/>
</dbReference>
<keyword evidence="2" id="KW-0378">Hydrolase</keyword>
<dbReference type="InterPro" id="IPR029052">
    <property type="entry name" value="Metallo-depent_PP-like"/>
</dbReference>
<reference evidence="5 6" key="1">
    <citation type="journal article" date="2020" name="Biotechnol. Biofuels">
        <title>New insights from the biogas microbiome by comprehensive genome-resolved metagenomics of nearly 1600 species originating from multiple anaerobic digesters.</title>
        <authorList>
            <person name="Campanaro S."/>
            <person name="Treu L."/>
            <person name="Rodriguez-R L.M."/>
            <person name="Kovalovszki A."/>
            <person name="Ziels R.M."/>
            <person name="Maus I."/>
            <person name="Zhu X."/>
            <person name="Kougias P.G."/>
            <person name="Basile A."/>
            <person name="Luo G."/>
            <person name="Schluter A."/>
            <person name="Konstantinidis K.T."/>
            <person name="Angelidaki I."/>
        </authorList>
    </citation>
    <scope>NUCLEOTIDE SEQUENCE [LARGE SCALE GENOMIC DNA]</scope>
    <source>
        <strain evidence="5">AS27yjCOA_157</strain>
    </source>
</reference>
<dbReference type="SUPFAM" id="SSF56300">
    <property type="entry name" value="Metallo-dependent phosphatases"/>
    <property type="match status" value="1"/>
</dbReference>
<keyword evidence="3 5" id="KW-0269">Exonuclease</keyword>
<organism evidence="5 6">
    <name type="scientific">Methanothrix soehngenii</name>
    <name type="common">Methanosaeta concilii</name>
    <dbReference type="NCBI Taxonomy" id="2223"/>
    <lineage>
        <taxon>Archaea</taxon>
        <taxon>Methanobacteriati</taxon>
        <taxon>Methanobacteriota</taxon>
        <taxon>Stenosarchaea group</taxon>
        <taxon>Methanomicrobia</taxon>
        <taxon>Methanotrichales</taxon>
        <taxon>Methanotrichaceae</taxon>
        <taxon>Methanothrix</taxon>
    </lineage>
</organism>
<evidence type="ECO:0000256" key="2">
    <source>
        <dbReference type="ARBA" id="ARBA00022801"/>
    </source>
</evidence>
<name>A0A7K4AGR1_METSH</name>
<comment type="caution">
    <text evidence="5">The sequence shown here is derived from an EMBL/GenBank/DDBJ whole genome shotgun (WGS) entry which is preliminary data.</text>
</comment>
<dbReference type="Pfam" id="PF00149">
    <property type="entry name" value="Metallophos"/>
    <property type="match status" value="1"/>
</dbReference>
<dbReference type="InterPro" id="IPR050535">
    <property type="entry name" value="DNA_Repair-Maintenance_Comp"/>
</dbReference>
<dbReference type="EMBL" id="JAAYUN010000062">
    <property type="protein sequence ID" value="NLJ22180.1"/>
    <property type="molecule type" value="Genomic_DNA"/>
</dbReference>
<evidence type="ECO:0000256" key="1">
    <source>
        <dbReference type="ARBA" id="ARBA00022722"/>
    </source>
</evidence>
<keyword evidence="1" id="KW-0540">Nuclease</keyword>
<dbReference type="AlphaFoldDB" id="A0A7K4AGR1"/>
<feature type="domain" description="Calcineurin-like phosphoesterase" evidence="4">
    <location>
        <begin position="1"/>
        <end position="198"/>
    </location>
</feature>
<evidence type="ECO:0000313" key="6">
    <source>
        <dbReference type="Proteomes" id="UP000544742"/>
    </source>
</evidence>
<dbReference type="PANTHER" id="PTHR30337:SF0">
    <property type="entry name" value="NUCLEASE SBCCD SUBUNIT D"/>
    <property type="match status" value="1"/>
</dbReference>
<dbReference type="InterPro" id="IPR041796">
    <property type="entry name" value="Mre11_N"/>
</dbReference>
<evidence type="ECO:0000313" key="5">
    <source>
        <dbReference type="EMBL" id="NLJ22180.1"/>
    </source>
</evidence>
<dbReference type="GO" id="GO:0004527">
    <property type="term" value="F:exonuclease activity"/>
    <property type="evidence" value="ECO:0007669"/>
    <property type="project" value="UniProtKB-KW"/>
</dbReference>
<evidence type="ECO:0000256" key="3">
    <source>
        <dbReference type="ARBA" id="ARBA00022839"/>
    </source>
</evidence>
<gene>
    <name evidence="5" type="ORF">GX426_03615</name>
</gene>
<dbReference type="Proteomes" id="UP000544742">
    <property type="component" value="Unassembled WGS sequence"/>
</dbReference>
<dbReference type="PANTHER" id="PTHR30337">
    <property type="entry name" value="COMPONENT OF ATP-DEPENDENT DSDNA EXONUCLEASE"/>
    <property type="match status" value="1"/>
</dbReference>
<proteinExistence type="predicted"/>
<dbReference type="InterPro" id="IPR004843">
    <property type="entry name" value="Calcineurin-like_PHP"/>
</dbReference>
<protein>
    <submittedName>
        <fullName evidence="5">DNA repair exonuclease</fullName>
    </submittedName>
</protein>
<dbReference type="Gene3D" id="3.60.21.10">
    <property type="match status" value="1"/>
</dbReference>
<accession>A0A7K4AGR1</accession>
<sequence length="380" mass="43496">MKIIHLADSHLGFSSYSRLDEHGQNRIEEMVYSGFEKAIEQIIRAHPDAVVHAGDVFHHVRPKIKPLFIFQRGLQRLVEAAIPVIIISGNHDAPKSFNQTSPFRLFEGLRDVHIAQRYSYERFEVGDHCFHCIPFCLEPQDYLTEFGEIKRSGRDVLVMHGMVESLKNQKMRSVGEHELNDSLLKSDFDYIALGHYHGQAQVAANAYYSGSVEYFNFGEARDVKGMLLVDLETGKASNMPVKPNYMIDHPPIDCNGMRSDEIAEIIMDLCHEDEISDRMVRINLKNVNRVAYRSIDQGKLNRLGGAAIYFKIRLDFCDEEDRIERPVDRRMLHVDFAGFLGERRSANLIPETIKDEVVIYGTEIMKKAVLARQKETTDAP</sequence>
<evidence type="ECO:0000259" key="4">
    <source>
        <dbReference type="Pfam" id="PF00149"/>
    </source>
</evidence>